<dbReference type="PANTHER" id="PTHR46248">
    <property type="entry name" value="EXPRESSED PROTEIN"/>
    <property type="match status" value="1"/>
</dbReference>
<evidence type="ECO:0000313" key="2">
    <source>
        <dbReference type="Proteomes" id="UP000245207"/>
    </source>
</evidence>
<reference evidence="1 2" key="1">
    <citation type="journal article" date="2018" name="Mol. Plant">
        <title>The genome of Artemisia annua provides insight into the evolution of Asteraceae family and artemisinin biosynthesis.</title>
        <authorList>
            <person name="Shen Q."/>
            <person name="Zhang L."/>
            <person name="Liao Z."/>
            <person name="Wang S."/>
            <person name="Yan T."/>
            <person name="Shi P."/>
            <person name="Liu M."/>
            <person name="Fu X."/>
            <person name="Pan Q."/>
            <person name="Wang Y."/>
            <person name="Lv Z."/>
            <person name="Lu X."/>
            <person name="Zhang F."/>
            <person name="Jiang W."/>
            <person name="Ma Y."/>
            <person name="Chen M."/>
            <person name="Hao X."/>
            <person name="Li L."/>
            <person name="Tang Y."/>
            <person name="Lv G."/>
            <person name="Zhou Y."/>
            <person name="Sun X."/>
            <person name="Brodelius P.E."/>
            <person name="Rose J.K.C."/>
            <person name="Tang K."/>
        </authorList>
    </citation>
    <scope>NUCLEOTIDE SEQUENCE [LARGE SCALE GENOMIC DNA]</scope>
    <source>
        <strain evidence="2">cv. Huhao1</strain>
        <tissue evidence="1">Leaf</tissue>
    </source>
</reference>
<proteinExistence type="predicted"/>
<dbReference type="Proteomes" id="UP000245207">
    <property type="component" value="Unassembled WGS sequence"/>
</dbReference>
<comment type="caution">
    <text evidence="1">The sequence shown here is derived from an EMBL/GenBank/DDBJ whole genome shotgun (WGS) entry which is preliminary data.</text>
</comment>
<dbReference type="EMBL" id="PKPP01008304">
    <property type="protein sequence ID" value="PWA51039.1"/>
    <property type="molecule type" value="Genomic_DNA"/>
</dbReference>
<dbReference type="OrthoDB" id="1711717at2759"/>
<organism evidence="1 2">
    <name type="scientific">Artemisia annua</name>
    <name type="common">Sweet wormwood</name>
    <dbReference type="NCBI Taxonomy" id="35608"/>
    <lineage>
        <taxon>Eukaryota</taxon>
        <taxon>Viridiplantae</taxon>
        <taxon>Streptophyta</taxon>
        <taxon>Embryophyta</taxon>
        <taxon>Tracheophyta</taxon>
        <taxon>Spermatophyta</taxon>
        <taxon>Magnoliopsida</taxon>
        <taxon>eudicotyledons</taxon>
        <taxon>Gunneridae</taxon>
        <taxon>Pentapetalae</taxon>
        <taxon>asterids</taxon>
        <taxon>campanulids</taxon>
        <taxon>Asterales</taxon>
        <taxon>Asteraceae</taxon>
        <taxon>Asteroideae</taxon>
        <taxon>Anthemideae</taxon>
        <taxon>Artemisiinae</taxon>
        <taxon>Artemisia</taxon>
    </lineage>
</organism>
<accession>A0A2U1LPX3</accession>
<sequence length="360" mass="40770">MKVQVRHAGMYAATDCVNSKGKQKTGYTEQCSYHSNDIQLHHEFLAVTLPQGTVGVATPTVGQMRGDAFVDDANDFNPLPIYLHDAYNLLVTANDPSPYAARKRSIDRLCTAAEVKMHEALEMQVAVQEKFVGLLENLAVVHNIIKYSGSYIHFLNCCTGDVLFRYLVFIKIVYKSFPTLVSYSFKWFYKMLAVVIRFVIVKRISCKSQCSETADKSYYGVEVVGVENDLEVAKKAYLQATIGISTTKKMAAIPKLFAWYMLDFAKDLDMLLDWVCIQLPHEVVKETMNCLERNKNVPLSHCIRVHVLTSNMEVKLILCSTRDLVMISSLYTSYWPYALLIRTSRISATPDQTILRLLAI</sequence>
<dbReference type="STRING" id="35608.A0A2U1LPX3"/>
<dbReference type="AlphaFoldDB" id="A0A2U1LPX3"/>
<dbReference type="PANTHER" id="PTHR46248:SF9">
    <property type="entry name" value="EXPRESSED PROTEIN"/>
    <property type="match status" value="1"/>
</dbReference>
<name>A0A2U1LPX3_ARTAN</name>
<protein>
    <submittedName>
        <fullName evidence="1">Uncharacterized protein</fullName>
    </submittedName>
</protein>
<keyword evidence="2" id="KW-1185">Reference proteome</keyword>
<gene>
    <name evidence="1" type="ORF">CTI12_AA468170</name>
</gene>
<evidence type="ECO:0000313" key="1">
    <source>
        <dbReference type="EMBL" id="PWA51039.1"/>
    </source>
</evidence>